<feature type="transmembrane region" description="Helical" evidence="6">
    <location>
        <begin position="41"/>
        <end position="59"/>
    </location>
</feature>
<keyword evidence="2" id="KW-1003">Cell membrane</keyword>
<evidence type="ECO:0000256" key="1">
    <source>
        <dbReference type="ARBA" id="ARBA00004651"/>
    </source>
</evidence>
<dbReference type="NCBIfam" id="TIGR00374">
    <property type="entry name" value="flippase-like domain"/>
    <property type="match status" value="1"/>
</dbReference>
<evidence type="ECO:0000256" key="2">
    <source>
        <dbReference type="ARBA" id="ARBA00022475"/>
    </source>
</evidence>
<feature type="transmembrane region" description="Helical" evidence="6">
    <location>
        <begin position="195"/>
        <end position="221"/>
    </location>
</feature>
<reference evidence="7 8" key="1">
    <citation type="journal article" date="2020" name="Biotechnol. Biofuels">
        <title>New insights from the biogas microbiome by comprehensive genome-resolved metagenomics of nearly 1600 species originating from multiple anaerobic digesters.</title>
        <authorList>
            <person name="Campanaro S."/>
            <person name="Treu L."/>
            <person name="Rodriguez-R L.M."/>
            <person name="Kovalovszki A."/>
            <person name="Ziels R.M."/>
            <person name="Maus I."/>
            <person name="Zhu X."/>
            <person name="Kougias P.G."/>
            <person name="Basile A."/>
            <person name="Luo G."/>
            <person name="Schluter A."/>
            <person name="Konstantinidis K.T."/>
            <person name="Angelidaki I."/>
        </authorList>
    </citation>
    <scope>NUCLEOTIDE SEQUENCE [LARGE SCALE GENOMIC DNA]</scope>
    <source>
        <strain evidence="7">AS27yjCOA_202</strain>
    </source>
</reference>
<gene>
    <name evidence="7" type="ORF">GYA37_01285</name>
</gene>
<feature type="transmembrane region" description="Helical" evidence="6">
    <location>
        <begin position="117"/>
        <end position="140"/>
    </location>
</feature>
<comment type="subcellular location">
    <subcellularLocation>
        <location evidence="1">Cell membrane</location>
        <topology evidence="1">Multi-pass membrane protein</topology>
    </subcellularLocation>
</comment>
<evidence type="ECO:0000313" key="7">
    <source>
        <dbReference type="EMBL" id="NMB91463.1"/>
    </source>
</evidence>
<feature type="transmembrane region" description="Helical" evidence="6">
    <location>
        <begin position="12"/>
        <end position="29"/>
    </location>
</feature>
<keyword evidence="4 6" id="KW-1133">Transmembrane helix</keyword>
<dbReference type="Proteomes" id="UP000590542">
    <property type="component" value="Unassembled WGS sequence"/>
</dbReference>
<evidence type="ECO:0000256" key="6">
    <source>
        <dbReference type="SAM" id="Phobius"/>
    </source>
</evidence>
<feature type="transmembrane region" description="Helical" evidence="6">
    <location>
        <begin position="146"/>
        <end position="168"/>
    </location>
</feature>
<feature type="transmembrane region" description="Helical" evidence="6">
    <location>
        <begin position="79"/>
        <end position="96"/>
    </location>
</feature>
<evidence type="ECO:0000256" key="5">
    <source>
        <dbReference type="ARBA" id="ARBA00023136"/>
    </source>
</evidence>
<dbReference type="PANTHER" id="PTHR40277:SF1">
    <property type="entry name" value="BLL5419 PROTEIN"/>
    <property type="match status" value="1"/>
</dbReference>
<organism evidence="7 8">
    <name type="scientific">candidate division WWE3 bacterium</name>
    <dbReference type="NCBI Taxonomy" id="2053526"/>
    <lineage>
        <taxon>Bacteria</taxon>
        <taxon>Katanobacteria</taxon>
    </lineage>
</organism>
<feature type="transmembrane region" description="Helical" evidence="6">
    <location>
        <begin position="227"/>
        <end position="244"/>
    </location>
</feature>
<dbReference type="EMBL" id="JAAZNV010000006">
    <property type="protein sequence ID" value="NMB91463.1"/>
    <property type="molecule type" value="Genomic_DNA"/>
</dbReference>
<dbReference type="PANTHER" id="PTHR40277">
    <property type="entry name" value="BLL5419 PROTEIN"/>
    <property type="match status" value="1"/>
</dbReference>
<keyword evidence="5 6" id="KW-0472">Membrane</keyword>
<comment type="caution">
    <text evidence="7">The sequence shown here is derived from an EMBL/GenBank/DDBJ whole genome shotgun (WGS) entry which is preliminary data.</text>
</comment>
<dbReference type="GO" id="GO:0005886">
    <property type="term" value="C:plasma membrane"/>
    <property type="evidence" value="ECO:0007669"/>
    <property type="project" value="UniProtKB-SubCell"/>
</dbReference>
<accession>A0A7X9HTJ2</accession>
<feature type="transmembrane region" description="Helical" evidence="6">
    <location>
        <begin position="256"/>
        <end position="281"/>
    </location>
</feature>
<keyword evidence="3 6" id="KW-0812">Transmembrane</keyword>
<protein>
    <submittedName>
        <fullName evidence="7">Flippase-like domain-containing protein</fullName>
    </submittedName>
</protein>
<dbReference type="AlphaFoldDB" id="A0A7X9HTJ2"/>
<evidence type="ECO:0000256" key="4">
    <source>
        <dbReference type="ARBA" id="ARBA00022989"/>
    </source>
</evidence>
<proteinExistence type="predicted"/>
<dbReference type="InterPro" id="IPR022791">
    <property type="entry name" value="L-PG_synthase/AglD"/>
</dbReference>
<dbReference type="Pfam" id="PF03706">
    <property type="entry name" value="LPG_synthase_TM"/>
    <property type="match status" value="1"/>
</dbReference>
<name>A0A7X9HTJ2_UNCKA</name>
<evidence type="ECO:0000256" key="3">
    <source>
        <dbReference type="ARBA" id="ARBA00022692"/>
    </source>
</evidence>
<evidence type="ECO:0000313" key="8">
    <source>
        <dbReference type="Proteomes" id="UP000590542"/>
    </source>
</evidence>
<sequence length="299" mass="33875">MKKIKEKLKTLFKITVSIVLIVYLVLNKVDKNELIRNFKLLDWRFIPLIFILIVSHYIVSSFRWKSLLVHDKAKNVSPLYLFNLYFIGAFFNNFMPTSVGGDVYKAYMLSKKIDDSAIGLSSVFTERFTGIIMLALIALLSLSKSLGFKVLILIIWLVMGIYLGLYALKLLSKTKFKFFKKVYDALMIYRNYPKVLLFAMLSSIIVQVLSILTQYFTFMAIGVRLPIFYSFLAFPVITLAGFFIPSLNGYGVQDALYMSMFSLVGVPAETAVSASIIYHLLRLGVSLIGGVLYALGKDS</sequence>